<reference evidence="2" key="1">
    <citation type="submission" date="2020-11" db="EMBL/GenBank/DDBJ databases">
        <authorList>
            <person name="Tran Van P."/>
        </authorList>
    </citation>
    <scope>NUCLEOTIDE SEQUENCE</scope>
</reference>
<proteinExistence type="predicted"/>
<protein>
    <recommendedName>
        <fullName evidence="1">A-kinase anchor protein 7-like phosphoesterase domain-containing protein</fullName>
    </recommendedName>
</protein>
<dbReference type="InterPro" id="IPR019510">
    <property type="entry name" value="AKAP7-like_phosphoesterase"/>
</dbReference>
<sequence length="49" mass="5565">MVGLEYMNDDPAEVDVLYGKVNVQDHSSLLQQLADNLVDFFTSKGKSFW</sequence>
<name>A0A7R9P0K1_9NEOP</name>
<dbReference type="EMBL" id="OE007627">
    <property type="protein sequence ID" value="CAD7463272.1"/>
    <property type="molecule type" value="Genomic_DNA"/>
</dbReference>
<dbReference type="AlphaFoldDB" id="A0A7R9P0K1"/>
<feature type="domain" description="A-kinase anchor protein 7-like phosphoesterase" evidence="1">
    <location>
        <begin position="2"/>
        <end position="45"/>
    </location>
</feature>
<accession>A0A7R9P0K1</accession>
<evidence type="ECO:0000313" key="2">
    <source>
        <dbReference type="EMBL" id="CAD7463272.1"/>
    </source>
</evidence>
<dbReference type="Pfam" id="PF10469">
    <property type="entry name" value="AKAP7_NLS"/>
    <property type="match status" value="1"/>
</dbReference>
<evidence type="ECO:0000259" key="1">
    <source>
        <dbReference type="Pfam" id="PF10469"/>
    </source>
</evidence>
<gene>
    <name evidence="2" type="ORF">TTEB3V08_LOCUS11158</name>
</gene>
<organism evidence="2">
    <name type="scientific">Timema tahoe</name>
    <dbReference type="NCBI Taxonomy" id="61484"/>
    <lineage>
        <taxon>Eukaryota</taxon>
        <taxon>Metazoa</taxon>
        <taxon>Ecdysozoa</taxon>
        <taxon>Arthropoda</taxon>
        <taxon>Hexapoda</taxon>
        <taxon>Insecta</taxon>
        <taxon>Pterygota</taxon>
        <taxon>Neoptera</taxon>
        <taxon>Polyneoptera</taxon>
        <taxon>Phasmatodea</taxon>
        <taxon>Timematodea</taxon>
        <taxon>Timematoidea</taxon>
        <taxon>Timematidae</taxon>
        <taxon>Timema</taxon>
    </lineage>
</organism>